<sequence length="300" mass="34402">MTWMRPKWTGEQRRALFQRLDEGPEQWETFDPYLAERLTKVGRLMSFIKMFNFPTADQGTRDASFESESVSSFNMIWEDIDAAFQLEHQGSPDSSDTLPTIVGSSNSYNLRRDVRGDIPVAFVGVYRLQRRTAPQPDTEPKPIELPVFLVSKQVYDALEKLFKKDEKGQLNPLTHIGFEFNGRRSGSRAVFKPQRKRDFRFPANELLIIDRVQNNTPDCVHLPHVWPSIKYLKIKCVGFRITLSPAGSHTQRGDNLHSESSRSTNILSKFQTCRLTSAKQTMVWIIFPPLDYSGDVGGRT</sequence>
<dbReference type="Proteomes" id="UP000623687">
    <property type="component" value="Unassembled WGS sequence"/>
</dbReference>
<gene>
    <name evidence="1" type="ORF">PC9H_004317</name>
</gene>
<dbReference type="VEuPathDB" id="FungiDB:PC9H_004317"/>
<accession>A0A8H7A435</accession>
<comment type="caution">
    <text evidence="1">The sequence shown here is derived from an EMBL/GenBank/DDBJ whole genome shotgun (WGS) entry which is preliminary data.</text>
</comment>
<name>A0A8H7A435_PLEOS</name>
<proteinExistence type="predicted"/>
<dbReference type="AlphaFoldDB" id="A0A8H7A435"/>
<dbReference type="RefSeq" id="XP_036635375.1">
    <property type="nucleotide sequence ID" value="XM_036773902.1"/>
</dbReference>
<reference evidence="1" key="1">
    <citation type="submission" date="2019-07" db="EMBL/GenBank/DDBJ databases">
        <authorList>
            <person name="Palmer J.M."/>
        </authorList>
    </citation>
    <scope>NUCLEOTIDE SEQUENCE</scope>
    <source>
        <strain evidence="1">PC9</strain>
    </source>
</reference>
<evidence type="ECO:0000313" key="2">
    <source>
        <dbReference type="Proteomes" id="UP000623687"/>
    </source>
</evidence>
<protein>
    <submittedName>
        <fullName evidence="1">Uncharacterized protein</fullName>
    </submittedName>
</protein>
<dbReference type="GeneID" id="59374135"/>
<dbReference type="EMBL" id="JACETU010000002">
    <property type="protein sequence ID" value="KAF7437476.1"/>
    <property type="molecule type" value="Genomic_DNA"/>
</dbReference>
<keyword evidence="2" id="KW-1185">Reference proteome</keyword>
<dbReference type="OrthoDB" id="2922289at2759"/>
<evidence type="ECO:0000313" key="1">
    <source>
        <dbReference type="EMBL" id="KAF7437476.1"/>
    </source>
</evidence>
<organism evidence="1 2">
    <name type="scientific">Pleurotus ostreatus</name>
    <name type="common">Oyster mushroom</name>
    <name type="synonym">White-rot fungus</name>
    <dbReference type="NCBI Taxonomy" id="5322"/>
    <lineage>
        <taxon>Eukaryota</taxon>
        <taxon>Fungi</taxon>
        <taxon>Dikarya</taxon>
        <taxon>Basidiomycota</taxon>
        <taxon>Agaricomycotina</taxon>
        <taxon>Agaricomycetes</taxon>
        <taxon>Agaricomycetidae</taxon>
        <taxon>Agaricales</taxon>
        <taxon>Pleurotineae</taxon>
        <taxon>Pleurotaceae</taxon>
        <taxon>Pleurotus</taxon>
    </lineage>
</organism>